<evidence type="ECO:0000256" key="15">
    <source>
        <dbReference type="RuleBase" id="RU004445"/>
    </source>
</evidence>
<dbReference type="Gene3D" id="3.40.718.10">
    <property type="entry name" value="Isopropylmalate Dehydrogenase"/>
    <property type="match status" value="1"/>
</dbReference>
<feature type="binding site" evidence="14">
    <location>
        <begin position="76"/>
        <end position="89"/>
    </location>
    <ligand>
        <name>NAD(+)</name>
        <dbReference type="ChEBI" id="CHEBI:57540"/>
    </ligand>
</feature>
<keyword evidence="6 14" id="KW-0432">Leucine biosynthesis</keyword>
<sequence length="354" mass="37349">MSHRILLLPGDGIGAEVLEAGRHVLDQLALARGLSINYETGLIGGAAIDDMGEPLPADVLEAARRADAVLLGAVGGPKWHDLPGNKRPEVGLLALRSALGVYANLRPIIVRPGAVDRSPVKAEIASGTDILFVRELTGGLYFGDKGTEGDSAYDICRYSRHEIERVVRMAAIAARQRRGKLSLVDKANVMETSRLWRAVTQEIISRDFPDIELEILLVDAATMHLITRPRDFDVIVTENLFGDILTDEASVLTGSIGLIPSASLGASGAGLYEPVHGSAPDIAGQGKANPIGMIESIAMMLDHSLGLPTEAKALRAAIGAAMAQCVTVDLGGTASTMDMARAIADQLDRALALA</sequence>
<feature type="site" description="Important for catalysis" evidence="14">
    <location>
        <position position="186"/>
    </location>
</feature>
<evidence type="ECO:0000256" key="9">
    <source>
        <dbReference type="ARBA" id="ARBA00022842"/>
    </source>
</evidence>
<dbReference type="GO" id="GO:0051287">
    <property type="term" value="F:NAD binding"/>
    <property type="evidence" value="ECO:0007669"/>
    <property type="project" value="InterPro"/>
</dbReference>
<comment type="caution">
    <text evidence="17">The sequence shown here is derived from an EMBL/GenBank/DDBJ whole genome shotgun (WGS) entry which is preliminary data.</text>
</comment>
<evidence type="ECO:0000313" key="18">
    <source>
        <dbReference type="Proteomes" id="UP000324996"/>
    </source>
</evidence>
<feature type="site" description="Important for catalysis" evidence="14">
    <location>
        <position position="141"/>
    </location>
</feature>
<evidence type="ECO:0000256" key="14">
    <source>
        <dbReference type="HAMAP-Rule" id="MF_01033"/>
    </source>
</evidence>
<accession>A0A5A7NAP4</accession>
<feature type="binding site" evidence="14">
    <location>
        <position position="134"/>
    </location>
    <ligand>
        <name>substrate</name>
    </ligand>
</feature>
<dbReference type="UniPathway" id="UPA00048">
    <property type="reaction ID" value="UER00072"/>
</dbReference>
<dbReference type="GO" id="GO:0009098">
    <property type="term" value="P:L-leucine biosynthetic process"/>
    <property type="evidence" value="ECO:0007669"/>
    <property type="project" value="UniProtKB-UniRule"/>
</dbReference>
<dbReference type="InterPro" id="IPR019818">
    <property type="entry name" value="IsoCit/isopropylmalate_DH_CS"/>
</dbReference>
<evidence type="ECO:0000313" key="17">
    <source>
        <dbReference type="EMBL" id="GER04550.1"/>
    </source>
</evidence>
<evidence type="ECO:0000256" key="7">
    <source>
        <dbReference type="ARBA" id="ARBA00022605"/>
    </source>
</evidence>
<evidence type="ECO:0000256" key="4">
    <source>
        <dbReference type="ARBA" id="ARBA00008319"/>
    </source>
</evidence>
<dbReference type="PROSITE" id="PS00470">
    <property type="entry name" value="IDH_IMDH"/>
    <property type="match status" value="1"/>
</dbReference>
<evidence type="ECO:0000256" key="3">
    <source>
        <dbReference type="ARBA" id="ARBA00004762"/>
    </source>
</evidence>
<dbReference type="SMART" id="SM01329">
    <property type="entry name" value="Iso_dh"/>
    <property type="match status" value="1"/>
</dbReference>
<keyword evidence="7 14" id="KW-0028">Amino-acid biosynthesis</keyword>
<keyword evidence="18" id="KW-1185">Reference proteome</keyword>
<feature type="binding site" evidence="14">
    <location>
        <position position="219"/>
    </location>
    <ligand>
        <name>Mg(2+)</name>
        <dbReference type="ChEBI" id="CHEBI:18420"/>
    </ligand>
</feature>
<comment type="subcellular location">
    <subcellularLocation>
        <location evidence="14">Cytoplasm</location>
    </subcellularLocation>
</comment>
<evidence type="ECO:0000256" key="8">
    <source>
        <dbReference type="ARBA" id="ARBA00022723"/>
    </source>
</evidence>
<dbReference type="EC" id="1.1.1.85" evidence="14"/>
<name>A0A5A7NAP4_9PROT</name>
<evidence type="ECO:0000256" key="1">
    <source>
        <dbReference type="ARBA" id="ARBA00000624"/>
    </source>
</evidence>
<dbReference type="PANTHER" id="PTHR42979">
    <property type="entry name" value="3-ISOPROPYLMALATE DEHYDROGENASE"/>
    <property type="match status" value="1"/>
</dbReference>
<evidence type="ECO:0000256" key="13">
    <source>
        <dbReference type="ARBA" id="ARBA00023304"/>
    </source>
</evidence>
<dbReference type="SUPFAM" id="SSF53659">
    <property type="entry name" value="Isocitrate/Isopropylmalate dehydrogenase-like"/>
    <property type="match status" value="1"/>
</dbReference>
<keyword evidence="13 14" id="KW-0100">Branched-chain amino acid biosynthesis</keyword>
<comment type="pathway">
    <text evidence="3 14 15">Amino-acid biosynthesis; L-leucine biosynthesis; L-leucine from 3-methyl-2-oxobutanoate: step 3/4.</text>
</comment>
<keyword evidence="9 14" id="KW-0460">Magnesium</keyword>
<dbReference type="EMBL" id="BKCN01000011">
    <property type="protein sequence ID" value="GER04550.1"/>
    <property type="molecule type" value="Genomic_DNA"/>
</dbReference>
<feature type="binding site" evidence="14">
    <location>
        <position position="219"/>
    </location>
    <ligand>
        <name>substrate</name>
    </ligand>
</feature>
<dbReference type="FunFam" id="3.40.718.10:FF:000006">
    <property type="entry name" value="3-isopropylmalate dehydrogenase"/>
    <property type="match status" value="1"/>
</dbReference>
<evidence type="ECO:0000256" key="11">
    <source>
        <dbReference type="ARBA" id="ARBA00023027"/>
    </source>
</evidence>
<dbReference type="AlphaFoldDB" id="A0A5A7NAP4"/>
<dbReference type="Pfam" id="PF00180">
    <property type="entry name" value="Iso_dh"/>
    <property type="match status" value="1"/>
</dbReference>
<dbReference type="HAMAP" id="MF_01033">
    <property type="entry name" value="LeuB_type1"/>
    <property type="match status" value="1"/>
</dbReference>
<comment type="similarity">
    <text evidence="4 14">Belongs to the isocitrate and isopropylmalate dehydrogenases family. LeuB type 1 subfamily.</text>
</comment>
<comment type="function">
    <text evidence="14 15">Catalyzes the oxidation of 3-carboxy-2-hydroxy-4-methylpentanoate (3-isopropylmalate) to 3-carboxy-4-methyl-2-oxopentanoate. The product decarboxylates to 4-methyl-2 oxopentanoate.</text>
</comment>
<keyword evidence="14" id="KW-0963">Cytoplasm</keyword>
<reference evidence="17 18" key="1">
    <citation type="submission" date="2019-09" db="EMBL/GenBank/DDBJ databases">
        <title>NBRP : Genome information of microbial organism related human and environment.</title>
        <authorList>
            <person name="Hattori M."/>
            <person name="Oshima K."/>
            <person name="Inaba H."/>
            <person name="Suda W."/>
            <person name="Sakamoto M."/>
            <person name="Iino T."/>
            <person name="Kitahara M."/>
            <person name="Oshida Y."/>
            <person name="Iida T."/>
            <person name="Kudo T."/>
            <person name="Itoh T."/>
            <person name="Ohkuma M."/>
        </authorList>
    </citation>
    <scope>NUCLEOTIDE SEQUENCE [LARGE SCALE GENOMIC DNA]</scope>
    <source>
        <strain evidence="17 18">Q-1</strain>
    </source>
</reference>
<evidence type="ECO:0000256" key="12">
    <source>
        <dbReference type="ARBA" id="ARBA00023211"/>
    </source>
</evidence>
<dbReference type="GO" id="GO:0005829">
    <property type="term" value="C:cytosol"/>
    <property type="evidence" value="ECO:0007669"/>
    <property type="project" value="TreeGrafter"/>
</dbReference>
<comment type="cofactor">
    <cofactor evidence="14 15">
        <name>Mg(2+)</name>
        <dbReference type="ChEBI" id="CHEBI:18420"/>
    </cofactor>
    <cofactor evidence="14 15">
        <name>Mn(2+)</name>
        <dbReference type="ChEBI" id="CHEBI:29035"/>
    </cofactor>
    <text evidence="14 15">Binds 1 Mg(2+) or Mn(2+) ion per subunit.</text>
</comment>
<feature type="domain" description="Isopropylmalate dehydrogenase-like" evidence="16">
    <location>
        <begin position="4"/>
        <end position="343"/>
    </location>
</feature>
<evidence type="ECO:0000256" key="2">
    <source>
        <dbReference type="ARBA" id="ARBA00001936"/>
    </source>
</evidence>
<evidence type="ECO:0000256" key="6">
    <source>
        <dbReference type="ARBA" id="ARBA00022430"/>
    </source>
</evidence>
<dbReference type="NCBIfam" id="TIGR00169">
    <property type="entry name" value="leuB"/>
    <property type="match status" value="1"/>
</dbReference>
<dbReference type="InterPro" id="IPR004429">
    <property type="entry name" value="Isopropylmalate_DH"/>
</dbReference>
<protein>
    <recommendedName>
        <fullName evidence="14">3-isopropylmalate dehydrogenase</fullName>
        <ecNumber evidence="14">1.1.1.85</ecNumber>
    </recommendedName>
    <alternativeName>
        <fullName evidence="14">3-IPM-DH</fullName>
    </alternativeName>
    <alternativeName>
        <fullName evidence="14">Beta-IPM dehydrogenase</fullName>
        <shortName evidence="14">IMDH</shortName>
    </alternativeName>
</protein>
<dbReference type="InterPro" id="IPR024084">
    <property type="entry name" value="IsoPropMal-DH-like_dom"/>
</dbReference>
<evidence type="ECO:0000259" key="16">
    <source>
        <dbReference type="SMART" id="SM01329"/>
    </source>
</evidence>
<dbReference type="RefSeq" id="WP_042083607.1">
    <property type="nucleotide sequence ID" value="NZ_BKCN01000011.1"/>
</dbReference>
<evidence type="ECO:0000256" key="10">
    <source>
        <dbReference type="ARBA" id="ARBA00023002"/>
    </source>
</evidence>
<dbReference type="GO" id="GO:0003862">
    <property type="term" value="F:3-isopropylmalate dehydrogenase activity"/>
    <property type="evidence" value="ECO:0007669"/>
    <property type="project" value="UniProtKB-UniRule"/>
</dbReference>
<keyword evidence="12 14" id="KW-0464">Manganese</keyword>
<evidence type="ECO:0000256" key="5">
    <source>
        <dbReference type="ARBA" id="ARBA00011738"/>
    </source>
</evidence>
<feature type="binding site" evidence="14">
    <location>
        <position position="96"/>
    </location>
    <ligand>
        <name>substrate</name>
    </ligand>
</feature>
<keyword evidence="8 14" id="KW-0479">Metal-binding</keyword>
<dbReference type="Proteomes" id="UP000324996">
    <property type="component" value="Unassembled WGS sequence"/>
</dbReference>
<gene>
    <name evidence="14 17" type="primary">leuB</name>
    <name evidence="17" type="ORF">JCM17846_22320</name>
</gene>
<keyword evidence="11 14" id="KW-0520">NAD</keyword>
<feature type="binding site" evidence="14">
    <location>
        <position position="106"/>
    </location>
    <ligand>
        <name>substrate</name>
    </ligand>
</feature>
<comment type="subunit">
    <text evidence="5 14 15">Homodimer.</text>
</comment>
<feature type="binding site" evidence="14">
    <location>
        <begin position="277"/>
        <end position="289"/>
    </location>
    <ligand>
        <name>NAD(+)</name>
        <dbReference type="ChEBI" id="CHEBI:57540"/>
    </ligand>
</feature>
<feature type="binding site" evidence="14">
    <location>
        <position position="247"/>
    </location>
    <ligand>
        <name>Mg(2+)</name>
        <dbReference type="ChEBI" id="CHEBI:18420"/>
    </ligand>
</feature>
<keyword evidence="10 14" id="KW-0560">Oxidoreductase</keyword>
<organism evidence="17 18">
    <name type="scientific">Iodidimonas nitroreducens</name>
    <dbReference type="NCBI Taxonomy" id="1236968"/>
    <lineage>
        <taxon>Bacteria</taxon>
        <taxon>Pseudomonadati</taxon>
        <taxon>Pseudomonadota</taxon>
        <taxon>Alphaproteobacteria</taxon>
        <taxon>Iodidimonadales</taxon>
        <taxon>Iodidimonadaceae</taxon>
        <taxon>Iodidimonas</taxon>
    </lineage>
</organism>
<proteinExistence type="inferred from homology"/>
<dbReference type="PANTHER" id="PTHR42979:SF1">
    <property type="entry name" value="3-ISOPROPYLMALATE DEHYDROGENASE"/>
    <property type="match status" value="1"/>
</dbReference>
<dbReference type="GO" id="GO:0000287">
    <property type="term" value="F:magnesium ion binding"/>
    <property type="evidence" value="ECO:0007669"/>
    <property type="project" value="InterPro"/>
</dbReference>
<comment type="cofactor">
    <cofactor evidence="2">
        <name>Mn(2+)</name>
        <dbReference type="ChEBI" id="CHEBI:29035"/>
    </cofactor>
</comment>
<feature type="binding site" evidence="14">
    <location>
        <position position="243"/>
    </location>
    <ligand>
        <name>Mg(2+)</name>
        <dbReference type="ChEBI" id="CHEBI:18420"/>
    </ligand>
</feature>
<comment type="catalytic activity">
    <reaction evidence="1 14 15">
        <text>(2R,3S)-3-isopropylmalate + NAD(+) = 4-methyl-2-oxopentanoate + CO2 + NADH</text>
        <dbReference type="Rhea" id="RHEA:32271"/>
        <dbReference type="ChEBI" id="CHEBI:16526"/>
        <dbReference type="ChEBI" id="CHEBI:17865"/>
        <dbReference type="ChEBI" id="CHEBI:35121"/>
        <dbReference type="ChEBI" id="CHEBI:57540"/>
        <dbReference type="ChEBI" id="CHEBI:57945"/>
        <dbReference type="EC" id="1.1.1.85"/>
    </reaction>
</comment>